<protein>
    <submittedName>
        <fullName evidence="1">Uncharacterized protein</fullName>
    </submittedName>
</protein>
<gene>
    <name evidence="1" type="ORF">BO79DRAFT_257893</name>
</gene>
<evidence type="ECO:0000313" key="1">
    <source>
        <dbReference type="EMBL" id="RAK85745.1"/>
    </source>
</evidence>
<reference evidence="1" key="1">
    <citation type="submission" date="2018-02" db="EMBL/GenBank/DDBJ databases">
        <title>The genomes of Aspergillus section Nigri reveals drivers in fungal speciation.</title>
        <authorList>
            <consortium name="DOE Joint Genome Institute"/>
            <person name="Vesth T.C."/>
            <person name="Nybo J."/>
            <person name="Theobald S."/>
            <person name="Brandl J."/>
            <person name="Frisvad J.C."/>
            <person name="Nielsen K.F."/>
            <person name="Lyhne E.K."/>
            <person name="Kogle M.E."/>
            <person name="Kuo A."/>
            <person name="Riley R."/>
            <person name="Clum A."/>
            <person name="Nolan M."/>
            <person name="Lipzen A."/>
            <person name="Salamov A."/>
            <person name="Henrissat B."/>
            <person name="Wiebenga A."/>
            <person name="De vries R.P."/>
            <person name="Grigoriev I.V."/>
            <person name="Mortensen U.H."/>
            <person name="Andersen M.R."/>
            <person name="Baker S.E."/>
        </authorList>
    </citation>
    <scope>NUCLEOTIDE SEQUENCE</scope>
    <source>
        <strain evidence="1">CBS 115574</strain>
    </source>
</reference>
<evidence type="ECO:0000313" key="2">
    <source>
        <dbReference type="Proteomes" id="UP000249748"/>
    </source>
</evidence>
<accession>A0ACD1I5V6</accession>
<organism evidence="1 2">
    <name type="scientific">Aspergillus costaricaensis CBS 115574</name>
    <dbReference type="NCBI Taxonomy" id="1448317"/>
    <lineage>
        <taxon>Eukaryota</taxon>
        <taxon>Fungi</taxon>
        <taxon>Dikarya</taxon>
        <taxon>Ascomycota</taxon>
        <taxon>Pezizomycotina</taxon>
        <taxon>Eurotiomycetes</taxon>
        <taxon>Eurotiomycetidae</taxon>
        <taxon>Eurotiales</taxon>
        <taxon>Aspergillaceae</taxon>
        <taxon>Aspergillus</taxon>
        <taxon>Aspergillus subgen. Circumdati</taxon>
    </lineage>
</organism>
<dbReference type="Proteomes" id="UP000249748">
    <property type="component" value="Unassembled WGS sequence"/>
</dbReference>
<keyword evidence="2" id="KW-1185">Reference proteome</keyword>
<sequence>MQTSHRSTGFYALLRQKRLLVPPSLWTSRHLDILGCQFEEICSLPSSGAESHTSSLSSVDPKLKDDSGSDAARLARSGAVLIKLFTLVNLLDYEGSLLKTRKTGRINFYFAGRVVHRLECATFWRGLQDTQTEHSPADLLVGYFNYNDRAGYRRECDQERRARRLGHTPVVHRSAGENRLLTRDWKSDPYLVCVLLSLGQLQRRLRHPKHQNTYASHLLVTNASDSQFIYLYEMQIPNEILRALDTPNTANCVEWPPIRRSRIPFQPYDTFRRRLEEVLLEER</sequence>
<proteinExistence type="predicted"/>
<dbReference type="EMBL" id="KZ824563">
    <property type="protein sequence ID" value="RAK85745.1"/>
    <property type="molecule type" value="Genomic_DNA"/>
</dbReference>
<name>A0ACD1I5V6_9EURO</name>